<feature type="transmembrane region" description="Helical" evidence="1">
    <location>
        <begin position="38"/>
        <end position="57"/>
    </location>
</feature>
<dbReference type="EMBL" id="JACVEW010000016">
    <property type="protein sequence ID" value="MBP0049240.1"/>
    <property type="molecule type" value="Genomic_DNA"/>
</dbReference>
<proteinExistence type="predicted"/>
<dbReference type="InterPro" id="IPR021313">
    <property type="entry name" value="DUF2909"/>
</dbReference>
<dbReference type="Pfam" id="PF11137">
    <property type="entry name" value="DUF2909"/>
    <property type="match status" value="1"/>
</dbReference>
<keyword evidence="3" id="KW-1185">Reference proteome</keyword>
<sequence length="77" mass="8668">MLRILIVVLFVAILVALFSSLWSLLRHPSGDGTTANRLLWRVILSALLVITLIYGFSTGHLRPHAPWQGSDHIHEQE</sequence>
<organism evidence="2 3">
    <name type="scientific">Marinobacterium alkalitolerans</name>
    <dbReference type="NCBI Taxonomy" id="1542925"/>
    <lineage>
        <taxon>Bacteria</taxon>
        <taxon>Pseudomonadati</taxon>
        <taxon>Pseudomonadota</taxon>
        <taxon>Gammaproteobacteria</taxon>
        <taxon>Oceanospirillales</taxon>
        <taxon>Oceanospirillaceae</taxon>
        <taxon>Marinobacterium</taxon>
    </lineage>
</organism>
<dbReference type="Proteomes" id="UP000810171">
    <property type="component" value="Unassembled WGS sequence"/>
</dbReference>
<comment type="caution">
    <text evidence="2">The sequence shown here is derived from an EMBL/GenBank/DDBJ whole genome shotgun (WGS) entry which is preliminary data.</text>
</comment>
<reference evidence="2 3" key="1">
    <citation type="submission" date="2020-09" db="EMBL/GenBank/DDBJ databases">
        <authorList>
            <person name="Tanuku N.R.S."/>
        </authorList>
    </citation>
    <scope>NUCLEOTIDE SEQUENCE [LARGE SCALE GENOMIC DNA]</scope>
    <source>
        <strain evidence="2 3">AK62</strain>
    </source>
</reference>
<dbReference type="RefSeq" id="WP_209287858.1">
    <property type="nucleotide sequence ID" value="NZ_JACVEW010000016.1"/>
</dbReference>
<gene>
    <name evidence="2" type="ORF">H9C73_10880</name>
</gene>
<protein>
    <submittedName>
        <fullName evidence="2">DUF2909 domain-containing protein</fullName>
    </submittedName>
</protein>
<evidence type="ECO:0000313" key="3">
    <source>
        <dbReference type="Proteomes" id="UP000810171"/>
    </source>
</evidence>
<evidence type="ECO:0000256" key="1">
    <source>
        <dbReference type="SAM" id="Phobius"/>
    </source>
</evidence>
<feature type="transmembrane region" description="Helical" evidence="1">
    <location>
        <begin position="6"/>
        <end position="26"/>
    </location>
</feature>
<name>A0ABS3ZC03_9GAMM</name>
<keyword evidence="1" id="KW-0472">Membrane</keyword>
<accession>A0ABS3ZC03</accession>
<evidence type="ECO:0000313" key="2">
    <source>
        <dbReference type="EMBL" id="MBP0049240.1"/>
    </source>
</evidence>
<keyword evidence="1" id="KW-0812">Transmembrane</keyword>
<keyword evidence="1" id="KW-1133">Transmembrane helix</keyword>